<evidence type="ECO:0000256" key="11">
    <source>
        <dbReference type="SAM" id="MobiDB-lite"/>
    </source>
</evidence>
<dbReference type="PANTHER" id="PTHR10027:SF10">
    <property type="entry name" value="SLOWPOKE 2, ISOFORM D"/>
    <property type="match status" value="1"/>
</dbReference>
<keyword evidence="5" id="KW-0631">Potassium channel</keyword>
<dbReference type="InterPro" id="IPR047871">
    <property type="entry name" value="K_chnl_Slo-like"/>
</dbReference>
<feature type="compositionally biased region" description="Basic residues" evidence="11">
    <location>
        <begin position="249"/>
        <end position="259"/>
    </location>
</feature>
<keyword evidence="8" id="KW-0406">Ion transport</keyword>
<dbReference type="GO" id="GO:0016020">
    <property type="term" value="C:membrane"/>
    <property type="evidence" value="ECO:0007669"/>
    <property type="project" value="UniProtKB-SubCell"/>
</dbReference>
<feature type="compositionally biased region" description="Basic and acidic residues" evidence="11">
    <location>
        <begin position="303"/>
        <end position="319"/>
    </location>
</feature>
<organism evidence="12 13">
    <name type="scientific">Ectocarpus siliculosus</name>
    <name type="common">Brown alga</name>
    <name type="synonym">Conferva siliculosa</name>
    <dbReference type="NCBI Taxonomy" id="2880"/>
    <lineage>
        <taxon>Eukaryota</taxon>
        <taxon>Sar</taxon>
        <taxon>Stramenopiles</taxon>
        <taxon>Ochrophyta</taxon>
        <taxon>PX clade</taxon>
        <taxon>Phaeophyceae</taxon>
        <taxon>Ectocarpales</taxon>
        <taxon>Ectocarpaceae</taxon>
        <taxon>Ectocarpus</taxon>
    </lineage>
</organism>
<feature type="region of interest" description="Disordered" evidence="11">
    <location>
        <begin position="241"/>
        <end position="325"/>
    </location>
</feature>
<dbReference type="EMBL" id="FN648500">
    <property type="protein sequence ID" value="CBJ32143.1"/>
    <property type="molecule type" value="Genomic_DNA"/>
</dbReference>
<comment type="subcellular location">
    <subcellularLocation>
        <location evidence="1">Membrane</location>
        <topology evidence="1">Multi-pass membrane protein</topology>
    </subcellularLocation>
</comment>
<reference evidence="12 13" key="1">
    <citation type="journal article" date="2010" name="Nature">
        <title>The Ectocarpus genome and the independent evolution of multicellularity in brown algae.</title>
        <authorList>
            <person name="Cock J.M."/>
            <person name="Sterck L."/>
            <person name="Rouze P."/>
            <person name="Scornet D."/>
            <person name="Allen A.E."/>
            <person name="Amoutzias G."/>
            <person name="Anthouard V."/>
            <person name="Artiguenave F."/>
            <person name="Aury J.M."/>
            <person name="Badger J.H."/>
            <person name="Beszteri B."/>
            <person name="Billiau K."/>
            <person name="Bonnet E."/>
            <person name="Bothwell J.H."/>
            <person name="Bowler C."/>
            <person name="Boyen C."/>
            <person name="Brownlee C."/>
            <person name="Carrano C.J."/>
            <person name="Charrier B."/>
            <person name="Cho G.Y."/>
            <person name="Coelho S.M."/>
            <person name="Collen J."/>
            <person name="Corre E."/>
            <person name="Da Silva C."/>
            <person name="Delage L."/>
            <person name="Delaroque N."/>
            <person name="Dittami S.M."/>
            <person name="Doulbeau S."/>
            <person name="Elias M."/>
            <person name="Farnham G."/>
            <person name="Gachon C.M."/>
            <person name="Gschloessl B."/>
            <person name="Heesch S."/>
            <person name="Jabbari K."/>
            <person name="Jubin C."/>
            <person name="Kawai H."/>
            <person name="Kimura K."/>
            <person name="Kloareg B."/>
            <person name="Kupper F.C."/>
            <person name="Lang D."/>
            <person name="Le Bail A."/>
            <person name="Leblanc C."/>
            <person name="Lerouge P."/>
            <person name="Lohr M."/>
            <person name="Lopez P.J."/>
            <person name="Martens C."/>
            <person name="Maumus F."/>
            <person name="Michel G."/>
            <person name="Miranda-Saavedra D."/>
            <person name="Morales J."/>
            <person name="Moreau H."/>
            <person name="Motomura T."/>
            <person name="Nagasato C."/>
            <person name="Napoli C.A."/>
            <person name="Nelson D.R."/>
            <person name="Nyvall-Collen P."/>
            <person name="Peters A.F."/>
            <person name="Pommier C."/>
            <person name="Potin P."/>
            <person name="Poulain J."/>
            <person name="Quesneville H."/>
            <person name="Read B."/>
            <person name="Rensing S.A."/>
            <person name="Ritter A."/>
            <person name="Rousvoal S."/>
            <person name="Samanta M."/>
            <person name="Samson G."/>
            <person name="Schroeder D.C."/>
            <person name="Segurens B."/>
            <person name="Strittmatter M."/>
            <person name="Tonon T."/>
            <person name="Tregear J.W."/>
            <person name="Valentin K."/>
            <person name="von Dassow P."/>
            <person name="Yamagishi T."/>
            <person name="Van de Peer Y."/>
            <person name="Wincker P."/>
        </authorList>
    </citation>
    <scope>NUCLEOTIDE SEQUENCE [LARGE SCALE GENOMIC DNA]</scope>
    <source>
        <strain evidence="13">Ec32 / CCAP1310/4</strain>
    </source>
</reference>
<keyword evidence="2" id="KW-0813">Transport</keyword>
<evidence type="ECO:0000256" key="6">
    <source>
        <dbReference type="ARBA" id="ARBA00022958"/>
    </source>
</evidence>
<evidence type="ECO:0000256" key="8">
    <source>
        <dbReference type="ARBA" id="ARBA00023065"/>
    </source>
</evidence>
<feature type="compositionally biased region" description="Basic and acidic residues" evidence="11">
    <location>
        <begin position="265"/>
        <end position="276"/>
    </location>
</feature>
<sequence>MDEETKEELAALQKQVFRDDKVDWTHALDALKRARIQLDDLGLDQDSTLNPPNFFDKESFFQLRDRLVECKFLEMSLDISQVYHVFGRTQDRFTLEEANVAQAESVMLMSDGPTDTSVLLGSFELEQVLEEIAPGEPRPKVLIDLAKDNSIYYCGTVLGGPDEDDHDHSLALASTRTPDKEGQSPVQDNGSGSEDVRYWPLFAAGGVWTTSIMDVFAVRTYFNAHVLSFFETLLQIHARNPPASDSNANHHHHHHHHRSQSSSVLRKDDADGKNGRGSDGGGGAAATAGGAVSLGDKGSNAGDGEKKARPSHDGSRHWDDDDSTENQGRCQFAHLRVSASFAGKTYGDLARHLIALGAMPLGLYRPSGHKGSTLAYTHINPRPDEPLQPWPVTAAAKQASSGVGDNGGGDGGGGHTVVFEDGDLAGKREEKAGEKVEKLAGQWPTDAGGVRAGDDVFVLRSTSCPLSGEVSL</sequence>
<evidence type="ECO:0000256" key="5">
    <source>
        <dbReference type="ARBA" id="ARBA00022826"/>
    </source>
</evidence>
<protein>
    <submittedName>
        <fullName evidence="12">Uncharacterized protein</fullName>
    </submittedName>
</protein>
<gene>
    <name evidence="12" type="ORF">Esi_0311_0003</name>
</gene>
<dbReference type="PANTHER" id="PTHR10027">
    <property type="entry name" value="CALCIUM-ACTIVATED POTASSIUM CHANNEL ALPHA CHAIN"/>
    <property type="match status" value="1"/>
</dbReference>
<evidence type="ECO:0000256" key="3">
    <source>
        <dbReference type="ARBA" id="ARBA00022538"/>
    </source>
</evidence>
<evidence type="ECO:0000256" key="1">
    <source>
        <dbReference type="ARBA" id="ARBA00004141"/>
    </source>
</evidence>
<evidence type="ECO:0000313" key="12">
    <source>
        <dbReference type="EMBL" id="CBJ32143.1"/>
    </source>
</evidence>
<dbReference type="Proteomes" id="UP000002630">
    <property type="component" value="Linkage Group LG11"/>
</dbReference>
<keyword evidence="3" id="KW-0633">Potassium transport</keyword>
<evidence type="ECO:0000256" key="9">
    <source>
        <dbReference type="ARBA" id="ARBA00023136"/>
    </source>
</evidence>
<name>D7FWQ5_ECTSI</name>
<keyword evidence="13" id="KW-1185">Reference proteome</keyword>
<evidence type="ECO:0000256" key="7">
    <source>
        <dbReference type="ARBA" id="ARBA00022989"/>
    </source>
</evidence>
<dbReference type="InParanoid" id="D7FWQ5"/>
<dbReference type="GO" id="GO:0005267">
    <property type="term" value="F:potassium channel activity"/>
    <property type="evidence" value="ECO:0007669"/>
    <property type="project" value="UniProtKB-KW"/>
</dbReference>
<accession>D7FWQ5</accession>
<proteinExistence type="predicted"/>
<evidence type="ECO:0000256" key="2">
    <source>
        <dbReference type="ARBA" id="ARBA00022448"/>
    </source>
</evidence>
<evidence type="ECO:0000256" key="10">
    <source>
        <dbReference type="ARBA" id="ARBA00023303"/>
    </source>
</evidence>
<dbReference type="EMBL" id="FN649736">
    <property type="protein sequence ID" value="CBJ32143.1"/>
    <property type="molecule type" value="Genomic_DNA"/>
</dbReference>
<keyword evidence="7" id="KW-1133">Transmembrane helix</keyword>
<keyword evidence="4" id="KW-0812">Transmembrane</keyword>
<evidence type="ECO:0000313" key="13">
    <source>
        <dbReference type="Proteomes" id="UP000002630"/>
    </source>
</evidence>
<keyword evidence="9" id="KW-0472">Membrane</keyword>
<dbReference type="AlphaFoldDB" id="D7FWQ5"/>
<keyword evidence="10" id="KW-0407">Ion channel</keyword>
<keyword evidence="6" id="KW-0630">Potassium</keyword>
<evidence type="ECO:0000256" key="4">
    <source>
        <dbReference type="ARBA" id="ARBA00022692"/>
    </source>
</evidence>